<name>A0AAV0CGA5_9ASTE</name>
<keyword evidence="3" id="KW-1185">Reference proteome</keyword>
<keyword evidence="1" id="KW-0812">Transmembrane</keyword>
<comment type="caution">
    <text evidence="2">The sequence shown here is derived from an EMBL/GenBank/DDBJ whole genome shotgun (WGS) entry which is preliminary data.</text>
</comment>
<dbReference type="InterPro" id="IPR007877">
    <property type="entry name" value="DUF707"/>
</dbReference>
<organism evidence="2 3">
    <name type="scientific">Cuscuta epithymum</name>
    <dbReference type="NCBI Taxonomy" id="186058"/>
    <lineage>
        <taxon>Eukaryota</taxon>
        <taxon>Viridiplantae</taxon>
        <taxon>Streptophyta</taxon>
        <taxon>Embryophyta</taxon>
        <taxon>Tracheophyta</taxon>
        <taxon>Spermatophyta</taxon>
        <taxon>Magnoliopsida</taxon>
        <taxon>eudicotyledons</taxon>
        <taxon>Gunneridae</taxon>
        <taxon>Pentapetalae</taxon>
        <taxon>asterids</taxon>
        <taxon>lamiids</taxon>
        <taxon>Solanales</taxon>
        <taxon>Convolvulaceae</taxon>
        <taxon>Cuscuteae</taxon>
        <taxon>Cuscuta</taxon>
        <taxon>Cuscuta subgen. Cuscuta</taxon>
    </lineage>
</organism>
<evidence type="ECO:0000313" key="3">
    <source>
        <dbReference type="Proteomes" id="UP001152523"/>
    </source>
</evidence>
<accession>A0AAV0CGA5</accession>
<dbReference type="PANTHER" id="PTHR31210">
    <property type="entry name" value="OS06G0731900 PROTEIN"/>
    <property type="match status" value="1"/>
</dbReference>
<proteinExistence type="predicted"/>
<evidence type="ECO:0000313" key="2">
    <source>
        <dbReference type="EMBL" id="CAH9076406.1"/>
    </source>
</evidence>
<dbReference type="AlphaFoldDB" id="A0AAV0CGA5"/>
<keyword evidence="1" id="KW-0472">Membrane</keyword>
<dbReference type="Proteomes" id="UP001152523">
    <property type="component" value="Unassembled WGS sequence"/>
</dbReference>
<keyword evidence="1" id="KW-1133">Transmembrane helix</keyword>
<evidence type="ECO:0000256" key="1">
    <source>
        <dbReference type="SAM" id="Phobius"/>
    </source>
</evidence>
<dbReference type="PANTHER" id="PTHR31210:SF38">
    <property type="entry name" value="LYSINE KETOGLUTARATE REDUCTASE TRANS-SPLICING RELATED 1"/>
    <property type="match status" value="1"/>
</dbReference>
<reference evidence="2" key="1">
    <citation type="submission" date="2022-07" db="EMBL/GenBank/DDBJ databases">
        <authorList>
            <person name="Macas J."/>
            <person name="Novak P."/>
            <person name="Neumann P."/>
        </authorList>
    </citation>
    <scope>NUCLEOTIDE SEQUENCE</scope>
</reference>
<dbReference type="Pfam" id="PF05212">
    <property type="entry name" value="DUF707"/>
    <property type="match status" value="1"/>
</dbReference>
<feature type="transmembrane region" description="Helical" evidence="1">
    <location>
        <begin position="59"/>
        <end position="76"/>
    </location>
</feature>
<dbReference type="EMBL" id="CAMAPF010000030">
    <property type="protein sequence ID" value="CAH9076406.1"/>
    <property type="molecule type" value="Genomic_DNA"/>
</dbReference>
<sequence>MTSASNLASINSFQTIAASRPTGFTSCFDQPYSFPKWIVMRIFRCCRENGKRTTGMEQLVVGIITGAALGFFLGVLRQALFTSNMKNVSIGTVNKRLPDQESVKSSGEISTTQNQNLANSTTIWVATNPKGAERLVPGIVASDSDFFLRRLWGNPAQDLITKPKYLVAFTVSYDQKKIIDAAVKKFSDNFTILLFHYDGRTSEWDEFEWSKKAIHVTVHQQTKWWYAKRFLHPNIVAPYEYIFIWDEDLGVEHFDAEEYIKLVRKHGLEISQPALVPNEGVWIIYNITRQINGMEVHKLDFKLKFCGHHLHFMKNILKNMHQAIQPGRVFNAVGCTCPTR</sequence>
<gene>
    <name evidence="2" type="ORF">CEPIT_LOCUS5878</name>
</gene>
<protein>
    <submittedName>
        <fullName evidence="2">Uncharacterized protein</fullName>
    </submittedName>
</protein>